<name>A0AAN5I1T6_9BILA</name>
<dbReference type="SUPFAM" id="SSF50978">
    <property type="entry name" value="WD40 repeat-like"/>
    <property type="match status" value="1"/>
</dbReference>
<dbReference type="InterPro" id="IPR003959">
    <property type="entry name" value="ATPase_AAA_core"/>
</dbReference>
<comment type="similarity">
    <text evidence="12">Belongs to the AAA ATPase family.</text>
</comment>
<dbReference type="SMART" id="SM00382">
    <property type="entry name" value="AAA"/>
    <property type="match status" value="1"/>
</dbReference>
<dbReference type="GO" id="GO:0045182">
    <property type="term" value="F:translation regulator activity"/>
    <property type="evidence" value="ECO:0007669"/>
    <property type="project" value="InterPro"/>
</dbReference>
<evidence type="ECO:0000256" key="4">
    <source>
        <dbReference type="ARBA" id="ARBA00022737"/>
    </source>
</evidence>
<dbReference type="Pfam" id="PF00004">
    <property type="entry name" value="AAA"/>
    <property type="match status" value="1"/>
</dbReference>
<feature type="non-terminal residue" evidence="14">
    <location>
        <position position="679"/>
    </location>
</feature>
<comment type="caution">
    <text evidence="14">The sequence shown here is derived from an EMBL/GenBank/DDBJ whole genome shotgun (WGS) entry which is preliminary data.</text>
</comment>
<dbReference type="GO" id="GO:0005739">
    <property type="term" value="C:mitochondrion"/>
    <property type="evidence" value="ECO:0007669"/>
    <property type="project" value="UniProtKB-SubCell"/>
</dbReference>
<proteinExistence type="inferred from homology"/>
<dbReference type="GO" id="GO:0005524">
    <property type="term" value="F:ATP binding"/>
    <property type="evidence" value="ECO:0007669"/>
    <property type="project" value="UniProtKB-KW"/>
</dbReference>
<dbReference type="InterPro" id="IPR027417">
    <property type="entry name" value="P-loop_NTPase"/>
</dbReference>
<dbReference type="Gene3D" id="1.10.8.60">
    <property type="match status" value="1"/>
</dbReference>
<dbReference type="PROSITE" id="PS50294">
    <property type="entry name" value="WD_REPEATS_REGION"/>
    <property type="match status" value="5"/>
</dbReference>
<keyword evidence="4" id="KW-0677">Repeat</keyword>
<dbReference type="PANTHER" id="PTHR19868">
    <property type="entry name" value="RECEPTOR FOR ACTIVATED PROTEIN KINASE C RACK1"/>
    <property type="match status" value="1"/>
</dbReference>
<dbReference type="PROSITE" id="PS00678">
    <property type="entry name" value="WD_REPEATS_1"/>
    <property type="match status" value="4"/>
</dbReference>
<dbReference type="InterPro" id="IPR045223">
    <property type="entry name" value="RACK1-like"/>
</dbReference>
<keyword evidence="3 11" id="KW-0853">WD repeat</keyword>
<evidence type="ECO:0000256" key="6">
    <source>
        <dbReference type="ARBA" id="ARBA00022840"/>
    </source>
</evidence>
<evidence type="ECO:0000256" key="3">
    <source>
        <dbReference type="ARBA" id="ARBA00022574"/>
    </source>
</evidence>
<feature type="repeat" description="WD" evidence="11">
    <location>
        <begin position="40"/>
        <end position="77"/>
    </location>
</feature>
<dbReference type="Proteomes" id="UP001328107">
    <property type="component" value="Unassembled WGS sequence"/>
</dbReference>
<comment type="subcellular location">
    <subcellularLocation>
        <location evidence="1">Mitochondrion</location>
    </subcellularLocation>
</comment>
<reference evidence="15" key="1">
    <citation type="submission" date="2022-10" db="EMBL/GenBank/DDBJ databases">
        <title>Genome assembly of Pristionchus species.</title>
        <authorList>
            <person name="Yoshida K."/>
            <person name="Sommer R.J."/>
        </authorList>
    </citation>
    <scope>NUCLEOTIDE SEQUENCE [LARGE SCALE GENOMIC DNA]</scope>
    <source>
        <strain evidence="15">RS5460</strain>
    </source>
</reference>
<dbReference type="PROSITE" id="PS50082">
    <property type="entry name" value="WD_REPEATS_2"/>
    <property type="match status" value="6"/>
</dbReference>
<dbReference type="PRINTS" id="PR00320">
    <property type="entry name" value="GPROTEINBRPT"/>
</dbReference>
<dbReference type="Pfam" id="PF00400">
    <property type="entry name" value="WD40"/>
    <property type="match status" value="7"/>
</dbReference>
<keyword evidence="8" id="KW-0496">Mitochondrion</keyword>
<evidence type="ECO:0000256" key="8">
    <source>
        <dbReference type="ARBA" id="ARBA00023128"/>
    </source>
</evidence>
<evidence type="ECO:0000256" key="2">
    <source>
        <dbReference type="ARBA" id="ARBA00007253"/>
    </source>
</evidence>
<dbReference type="Gene3D" id="2.130.10.10">
    <property type="entry name" value="YVTN repeat-like/Quinoprotein amine dehydrogenase"/>
    <property type="match status" value="1"/>
</dbReference>
<dbReference type="CDD" id="cd00200">
    <property type="entry name" value="WD40"/>
    <property type="match status" value="1"/>
</dbReference>
<accession>A0AAN5I1T6</accession>
<dbReference type="GO" id="GO:0005840">
    <property type="term" value="C:ribosome"/>
    <property type="evidence" value="ECO:0007669"/>
    <property type="project" value="UniProtKB-KW"/>
</dbReference>
<evidence type="ECO:0000256" key="7">
    <source>
        <dbReference type="ARBA" id="ARBA00022980"/>
    </source>
</evidence>
<feature type="repeat" description="WD" evidence="11">
    <location>
        <begin position="92"/>
        <end position="133"/>
    </location>
</feature>
<feature type="non-terminal residue" evidence="14">
    <location>
        <position position="1"/>
    </location>
</feature>
<evidence type="ECO:0000256" key="12">
    <source>
        <dbReference type="RuleBase" id="RU003651"/>
    </source>
</evidence>
<dbReference type="InterPro" id="IPR001680">
    <property type="entry name" value="WD40_rpt"/>
</dbReference>
<keyword evidence="9" id="KW-0687">Ribonucleoprotein</keyword>
<dbReference type="CDD" id="cd19520">
    <property type="entry name" value="RecA-like_ATAD1"/>
    <property type="match status" value="1"/>
</dbReference>
<dbReference type="SMART" id="SM00320">
    <property type="entry name" value="WD40"/>
    <property type="match status" value="7"/>
</dbReference>
<dbReference type="InterPro" id="IPR003960">
    <property type="entry name" value="ATPase_AAA_CS"/>
</dbReference>
<comment type="similarity">
    <text evidence="2">Belongs to the WD repeat G protein beta family. Ribosomal protein RACK1 subfamily.</text>
</comment>
<dbReference type="SUPFAM" id="SSF52540">
    <property type="entry name" value="P-loop containing nucleoside triphosphate hydrolases"/>
    <property type="match status" value="1"/>
</dbReference>
<dbReference type="InterPro" id="IPR003593">
    <property type="entry name" value="AAA+_ATPase"/>
</dbReference>
<keyword evidence="5 12" id="KW-0547">Nucleotide-binding</keyword>
<dbReference type="GO" id="GO:1990904">
    <property type="term" value="C:ribonucleoprotein complex"/>
    <property type="evidence" value="ECO:0007669"/>
    <property type="project" value="UniProtKB-KW"/>
</dbReference>
<dbReference type="InterPro" id="IPR020472">
    <property type="entry name" value="WD40_PAC1"/>
</dbReference>
<evidence type="ECO:0000313" key="14">
    <source>
        <dbReference type="EMBL" id="GMR48420.1"/>
    </source>
</evidence>
<keyword evidence="15" id="KW-1185">Reference proteome</keyword>
<dbReference type="FunFam" id="3.40.50.300:FF:000538">
    <property type="entry name" value="ATPase family AAA domain-containing protein 1"/>
    <property type="match status" value="1"/>
</dbReference>
<dbReference type="EMBL" id="BTRK01000004">
    <property type="protein sequence ID" value="GMR48420.1"/>
    <property type="molecule type" value="Genomic_DNA"/>
</dbReference>
<feature type="repeat" description="WD" evidence="11">
    <location>
        <begin position="221"/>
        <end position="262"/>
    </location>
</feature>
<organism evidence="14 15">
    <name type="scientific">Pristionchus mayeri</name>
    <dbReference type="NCBI Taxonomy" id="1317129"/>
    <lineage>
        <taxon>Eukaryota</taxon>
        <taxon>Metazoa</taxon>
        <taxon>Ecdysozoa</taxon>
        <taxon>Nematoda</taxon>
        <taxon>Chromadorea</taxon>
        <taxon>Rhabditida</taxon>
        <taxon>Rhabditina</taxon>
        <taxon>Diplogasteromorpha</taxon>
        <taxon>Diplogasteroidea</taxon>
        <taxon>Neodiplogasteridae</taxon>
        <taxon>Pristionchus</taxon>
    </lineage>
</organism>
<evidence type="ECO:0000259" key="13">
    <source>
        <dbReference type="SMART" id="SM00382"/>
    </source>
</evidence>
<feature type="repeat" description="WD" evidence="11">
    <location>
        <begin position="177"/>
        <end position="212"/>
    </location>
</feature>
<dbReference type="GO" id="GO:0016887">
    <property type="term" value="F:ATP hydrolysis activity"/>
    <property type="evidence" value="ECO:0007669"/>
    <property type="project" value="InterPro"/>
</dbReference>
<dbReference type="InterPro" id="IPR015943">
    <property type="entry name" value="WD40/YVTN_repeat-like_dom_sf"/>
</dbReference>
<dbReference type="PROSITE" id="PS00674">
    <property type="entry name" value="AAA"/>
    <property type="match status" value="1"/>
</dbReference>
<evidence type="ECO:0000256" key="1">
    <source>
        <dbReference type="ARBA" id="ARBA00004173"/>
    </source>
</evidence>
<dbReference type="GO" id="GO:0043022">
    <property type="term" value="F:ribosome binding"/>
    <property type="evidence" value="ECO:0007669"/>
    <property type="project" value="InterPro"/>
</dbReference>
<sequence length="679" mass="75467">ILATGHNNQSEWRKKLRRWTRSMKDRKAMADEQMKLKGTLEGHNGWVTQIATTTQNGKTTVISASRDNTVLVWDVDTYGADDVSIGRPVRALTGHSHFVSDVVVSSDGMFALSGSWDKTLRLWDLQTGQTTRRFVSHTKDVLSVAFSADNRQIVSGSRDRSIKLWNTLAQCKYTITEDCHTDWVSTVRFSPSTRDPVIVSAGWDKVVKVWNLGNCRLKTNHIGHSGYVNSVTVSPDGSLCASGGKDGSAMLWDLNEGKHLYTLPGNDVMNALTFSPNRYWLCAAIGGTVKIWNLEDKQVIEELKPDVSVGKNSTPPICTSLCWSQDGQTLYAGYSDKIIRVWQVCTRTASALTYFSVRYMIKYLDPNFAQKEENEKKVRELFNRLGLPEGTRIDLNEHELRIALQLVSGEEEGTTWDEIGGADAIIEDLKDRVILPLQLAGCSKSPLLNPPRGILLYGPPGCGKTLLAKAVARASGCRFINLQVSNLTDKWYGESQKLAAAVFSIAQKLQPTIIFIDEIDSFLRDRQTHDHEATAMMKAQFMQLWDGFSSSSDQIIVMGATNRPSDVDAAILRRMPAKFAIHLPNSEQRKQIFQVILNEERCSSSVDLAKLSASADGLSGSDLKEVCRIAVLRRAKETLDKKKREGGDLGGMSVLARDPLEQSDLESALDHYMRSLGQM</sequence>
<dbReference type="AlphaFoldDB" id="A0AAN5I1T6"/>
<evidence type="ECO:0000313" key="15">
    <source>
        <dbReference type="Proteomes" id="UP001328107"/>
    </source>
</evidence>
<evidence type="ECO:0000256" key="11">
    <source>
        <dbReference type="PROSITE-ProRule" id="PRU00221"/>
    </source>
</evidence>
<feature type="repeat" description="WD" evidence="11">
    <location>
        <begin position="134"/>
        <end position="166"/>
    </location>
</feature>
<keyword evidence="6 12" id="KW-0067">ATP-binding</keyword>
<dbReference type="InterPro" id="IPR036322">
    <property type="entry name" value="WD40_repeat_dom_sf"/>
</dbReference>
<feature type="domain" description="AAA+ ATPase" evidence="13">
    <location>
        <begin position="450"/>
        <end position="587"/>
    </location>
</feature>
<dbReference type="FunFam" id="2.130.10.10:FF:000018">
    <property type="entry name" value="Receptor for activated C kinase 1"/>
    <property type="match status" value="1"/>
</dbReference>
<evidence type="ECO:0000256" key="9">
    <source>
        <dbReference type="ARBA" id="ARBA00023274"/>
    </source>
</evidence>
<evidence type="ECO:0000256" key="10">
    <source>
        <dbReference type="ARBA" id="ARBA00035297"/>
    </source>
</evidence>
<evidence type="ECO:0000256" key="5">
    <source>
        <dbReference type="ARBA" id="ARBA00022741"/>
    </source>
</evidence>
<dbReference type="InterPro" id="IPR041569">
    <property type="entry name" value="AAA_lid_3"/>
</dbReference>
<dbReference type="InterPro" id="IPR019775">
    <property type="entry name" value="WD40_repeat_CS"/>
</dbReference>
<dbReference type="Gene3D" id="3.40.50.300">
    <property type="entry name" value="P-loop containing nucleotide triphosphate hydrolases"/>
    <property type="match status" value="1"/>
</dbReference>
<protein>
    <recommendedName>
        <fullName evidence="10">Small ribosomal subunit protein RACK1</fullName>
    </recommendedName>
</protein>
<dbReference type="Pfam" id="PF17862">
    <property type="entry name" value="AAA_lid_3"/>
    <property type="match status" value="1"/>
</dbReference>
<feature type="repeat" description="WD" evidence="11">
    <location>
        <begin position="319"/>
        <end position="344"/>
    </location>
</feature>
<keyword evidence="7" id="KW-0689">Ribosomal protein</keyword>
<gene>
    <name evidence="14" type="ORF">PMAYCL1PPCAC_18615</name>
</gene>